<feature type="compositionally biased region" description="Basic and acidic residues" evidence="1">
    <location>
        <begin position="140"/>
        <end position="154"/>
    </location>
</feature>
<dbReference type="Gene3D" id="1.10.720.30">
    <property type="entry name" value="SAP domain"/>
    <property type="match status" value="1"/>
</dbReference>
<proteinExistence type="predicted"/>
<gene>
    <name evidence="3" type="ORF">M231_06992</name>
</gene>
<evidence type="ECO:0000259" key="2">
    <source>
        <dbReference type="PROSITE" id="PS50800"/>
    </source>
</evidence>
<accession>A0A4Q1BFX5</accession>
<dbReference type="Pfam" id="PF02037">
    <property type="entry name" value="SAP"/>
    <property type="match status" value="1"/>
</dbReference>
<evidence type="ECO:0000313" key="3">
    <source>
        <dbReference type="EMBL" id="RXK35751.1"/>
    </source>
</evidence>
<dbReference type="VEuPathDB" id="FungiDB:TREMEDRAFT_42405"/>
<keyword evidence="4" id="KW-1185">Reference proteome</keyword>
<evidence type="ECO:0000313" key="4">
    <source>
        <dbReference type="Proteomes" id="UP000289152"/>
    </source>
</evidence>
<dbReference type="AlphaFoldDB" id="A0A4Q1BFX5"/>
<sequence length="358" mass="37577">MIRRKVSAGLLRAVSTPTSTPKAGQQASLASAVLLNSQRNWKGETVTALKAELKRRGLSQVGNKTALVARLQSAEISSLLPPVPTLSGLTTRSVPSTPTKSRTLSTTSSRKAPPVPPLPRPTQPKSDEHVSSTGPAIESQRSEATKVEEIKPERVGAAPGLPATAAKGGSKGLDVYIPTAKEDEVAEQIIPLMPDNFRTSPPPPAPSEADAMPKVSTAASTSTHPSAPVHAMQEITDVPPIKSDQKFDIPLADIFNSVISAPAQAWKAIGLSLPEIGLPEGQGKGDKYEKAERPLDEEERKGLRYVGALVGSLAFVGFVSRKASTKSKKDESGAVGYGDQTWSKASGAEVVGHGARKV</sequence>
<dbReference type="Proteomes" id="UP000289152">
    <property type="component" value="Unassembled WGS sequence"/>
</dbReference>
<dbReference type="PROSITE" id="PS50800">
    <property type="entry name" value="SAP"/>
    <property type="match status" value="1"/>
</dbReference>
<dbReference type="InParanoid" id="A0A4Q1BFX5"/>
<comment type="caution">
    <text evidence="3">The sequence shown here is derived from an EMBL/GenBank/DDBJ whole genome shotgun (WGS) entry which is preliminary data.</text>
</comment>
<protein>
    <recommendedName>
        <fullName evidence="2">SAP domain-containing protein</fullName>
    </recommendedName>
</protein>
<reference evidence="3 4" key="1">
    <citation type="submission" date="2016-06" db="EMBL/GenBank/DDBJ databases">
        <title>Evolution of pathogenesis and genome organization in the Tremellales.</title>
        <authorList>
            <person name="Cuomo C."/>
            <person name="Litvintseva A."/>
            <person name="Heitman J."/>
            <person name="Chen Y."/>
            <person name="Sun S."/>
            <person name="Springer D."/>
            <person name="Dromer F."/>
            <person name="Young S."/>
            <person name="Zeng Q."/>
            <person name="Chapman S."/>
            <person name="Gujja S."/>
            <person name="Saif S."/>
            <person name="Birren B."/>
        </authorList>
    </citation>
    <scope>NUCLEOTIDE SEQUENCE [LARGE SCALE GENOMIC DNA]</scope>
    <source>
        <strain evidence="3 4">ATCC 28783</strain>
    </source>
</reference>
<dbReference type="SMART" id="SM00513">
    <property type="entry name" value="SAP"/>
    <property type="match status" value="1"/>
</dbReference>
<dbReference type="OrthoDB" id="445357at2759"/>
<evidence type="ECO:0000256" key="1">
    <source>
        <dbReference type="SAM" id="MobiDB-lite"/>
    </source>
</evidence>
<feature type="region of interest" description="Disordered" evidence="1">
    <location>
        <begin position="80"/>
        <end position="171"/>
    </location>
</feature>
<name>A0A4Q1BFX5_TREME</name>
<dbReference type="SUPFAM" id="SSF68906">
    <property type="entry name" value="SAP domain"/>
    <property type="match status" value="1"/>
</dbReference>
<feature type="domain" description="SAP" evidence="2">
    <location>
        <begin position="41"/>
        <end position="75"/>
    </location>
</feature>
<dbReference type="InterPro" id="IPR003034">
    <property type="entry name" value="SAP_dom"/>
</dbReference>
<feature type="compositionally biased region" description="Low complexity" evidence="1">
    <location>
        <begin position="95"/>
        <end position="111"/>
    </location>
</feature>
<organism evidence="3 4">
    <name type="scientific">Tremella mesenterica</name>
    <name type="common">Jelly fungus</name>
    <dbReference type="NCBI Taxonomy" id="5217"/>
    <lineage>
        <taxon>Eukaryota</taxon>
        <taxon>Fungi</taxon>
        <taxon>Dikarya</taxon>
        <taxon>Basidiomycota</taxon>
        <taxon>Agaricomycotina</taxon>
        <taxon>Tremellomycetes</taxon>
        <taxon>Tremellales</taxon>
        <taxon>Tremellaceae</taxon>
        <taxon>Tremella</taxon>
    </lineage>
</organism>
<dbReference type="InterPro" id="IPR036361">
    <property type="entry name" value="SAP_dom_sf"/>
</dbReference>
<feature type="compositionally biased region" description="Pro residues" evidence="1">
    <location>
        <begin position="113"/>
        <end position="122"/>
    </location>
</feature>
<dbReference type="EMBL" id="SDIL01000123">
    <property type="protein sequence ID" value="RXK35751.1"/>
    <property type="molecule type" value="Genomic_DNA"/>
</dbReference>